<sequence length="108" mass="12295">MVINYKQLREKREQVKESFRRNEDLTPLVRLAQGIVDAYEISLELPSQTWTDSDGNRQHYVSCGLEAAEGFRRMPLSQIPVAPIFWVPSGLRLSPLPPKHGAAMMSEN</sequence>
<organism evidence="1 2">
    <name type="scientific">Escherichia coli</name>
    <dbReference type="NCBI Taxonomy" id="562"/>
    <lineage>
        <taxon>Bacteria</taxon>
        <taxon>Pseudomonadati</taxon>
        <taxon>Pseudomonadota</taxon>
        <taxon>Gammaproteobacteria</taxon>
        <taxon>Enterobacterales</taxon>
        <taxon>Enterobacteriaceae</taxon>
        <taxon>Escherichia</taxon>
    </lineage>
</organism>
<dbReference type="Proteomes" id="UP000467488">
    <property type="component" value="Chromosome"/>
</dbReference>
<dbReference type="AlphaFoldDB" id="A0A8S0FZT4"/>
<proteinExistence type="predicted"/>
<gene>
    <name evidence="1" type="ORF">EIMP300_65780</name>
</gene>
<evidence type="ECO:0000313" key="1">
    <source>
        <dbReference type="EMBL" id="BBU85178.1"/>
    </source>
</evidence>
<dbReference type="EMBL" id="AP022360">
    <property type="protein sequence ID" value="BBU85178.1"/>
    <property type="molecule type" value="Genomic_DNA"/>
</dbReference>
<protein>
    <submittedName>
        <fullName evidence="1">Uncharacterized protein</fullName>
    </submittedName>
</protein>
<evidence type="ECO:0000313" key="2">
    <source>
        <dbReference type="Proteomes" id="UP000467488"/>
    </source>
</evidence>
<reference evidence="1 2" key="1">
    <citation type="submission" date="2020-01" db="EMBL/GenBank/DDBJ databases">
        <title>Dynamics of blaIMP-6 dissemination in carbapenem resistant Enterobacteriacea isolated from regional surveillance in Osaka, Japan.</title>
        <authorList>
            <person name="Abe R."/>
            <person name="Akeda Y."/>
            <person name="Sugawara Y."/>
            <person name="Yamamoto N."/>
            <person name="Tomono K."/>
            <person name="Takeuchi D."/>
            <person name="Kawahara R."/>
            <person name="Hamada S."/>
        </authorList>
    </citation>
    <scope>NUCLEOTIDE SEQUENCE [LARGE SCALE GENOMIC DNA]</scope>
    <source>
        <strain evidence="1 2">E300</strain>
    </source>
</reference>
<accession>A0A8S0FZT4</accession>
<name>A0A8S0FZT4_ECOLX</name>